<evidence type="ECO:0000313" key="2">
    <source>
        <dbReference type="Proteomes" id="UP000254621"/>
    </source>
</evidence>
<proteinExistence type="predicted"/>
<keyword evidence="1" id="KW-0808">Transferase</keyword>
<gene>
    <name evidence="1" type="primary">murAB</name>
    <name evidence="1" type="ORF">NCTC13645_02067</name>
</gene>
<dbReference type="EMBL" id="UHIV01000005">
    <property type="protein sequence ID" value="SUP60944.1"/>
    <property type="molecule type" value="Genomic_DNA"/>
</dbReference>
<reference evidence="1 2" key="1">
    <citation type="submission" date="2018-06" db="EMBL/GenBank/DDBJ databases">
        <authorList>
            <consortium name="Pathogen Informatics"/>
            <person name="Doyle S."/>
        </authorList>
    </citation>
    <scope>NUCLEOTIDE SEQUENCE [LARGE SCALE GENOMIC DNA]</scope>
    <source>
        <strain evidence="1 2">NCTC13645</strain>
    </source>
</reference>
<evidence type="ECO:0000313" key="1">
    <source>
        <dbReference type="EMBL" id="SUP60944.1"/>
    </source>
</evidence>
<dbReference type="EC" id="2.5.1.7" evidence="1"/>
<name>A0A380P7Y8_WEIVI</name>
<accession>A0A380P7Y8</accession>
<sequence>MIDPTQIVEADLPSTAIKSLRASYYFMGSLLGRLGVQL</sequence>
<dbReference type="GO" id="GO:0008760">
    <property type="term" value="F:UDP-N-acetylglucosamine 1-carboxyvinyltransferase activity"/>
    <property type="evidence" value="ECO:0007669"/>
    <property type="project" value="UniProtKB-EC"/>
</dbReference>
<protein>
    <submittedName>
        <fullName evidence="1">UDP-N-acetylglucosamine 1-carboxyvinyltransferase 2</fullName>
        <ecNumber evidence="1">2.5.1.7</ecNumber>
    </submittedName>
</protein>
<dbReference type="Proteomes" id="UP000254621">
    <property type="component" value="Unassembled WGS sequence"/>
</dbReference>
<organism evidence="1 2">
    <name type="scientific">Weissella viridescens</name>
    <name type="common">Lactobacillus viridescens</name>
    <dbReference type="NCBI Taxonomy" id="1629"/>
    <lineage>
        <taxon>Bacteria</taxon>
        <taxon>Bacillati</taxon>
        <taxon>Bacillota</taxon>
        <taxon>Bacilli</taxon>
        <taxon>Lactobacillales</taxon>
        <taxon>Lactobacillaceae</taxon>
        <taxon>Weissella</taxon>
    </lineage>
</organism>
<dbReference type="AlphaFoldDB" id="A0A380P7Y8"/>